<sequence>METAYDAYHLVFDNQKKGQFYLGWRVKDTYVQTPVTVKEPEKQDGSLEITFLDGTKDNFRTVLQYEYGALEEMWLMSHNNTSVLTLNPNWAEDSNRHRQEQYNNEKADELVSTFSKMDTFHQKEVLTQLTHIFGYKEE</sequence>
<accession>A0A4Y5FEX7</accession>
<gene>
    <name evidence="1" type="ORF">UCC3521_0121</name>
</gene>
<name>A0A4Y5FEX7_9CAUD</name>
<protein>
    <submittedName>
        <fullName evidence="1">Uncharacterized protein</fullName>
    </submittedName>
</protein>
<dbReference type="Proteomes" id="UP000309991">
    <property type="component" value="Segment"/>
</dbReference>
<proteinExistence type="predicted"/>
<organism evidence="1 2">
    <name type="scientific">Lactobacillus phage 3-521</name>
    <dbReference type="NCBI Taxonomy" id="2510943"/>
    <lineage>
        <taxon>Viruses</taxon>
        <taxon>Duplodnaviria</taxon>
        <taxon>Heunggongvirae</taxon>
        <taxon>Uroviricota</taxon>
        <taxon>Caudoviricetes</taxon>
        <taxon>Herelleviridae</taxon>
        <taxon>Watanabevirus</taxon>
        <taxon>Watanabevirus wv3521</taxon>
    </lineage>
</organism>
<keyword evidence="2" id="KW-1185">Reference proteome</keyword>
<dbReference type="EMBL" id="MK504444">
    <property type="protein sequence ID" value="QBJ03659.1"/>
    <property type="molecule type" value="Genomic_DNA"/>
</dbReference>
<evidence type="ECO:0000313" key="2">
    <source>
        <dbReference type="Proteomes" id="UP000309991"/>
    </source>
</evidence>
<evidence type="ECO:0000313" key="1">
    <source>
        <dbReference type="EMBL" id="QBJ03659.1"/>
    </source>
</evidence>
<reference evidence="1 2" key="1">
    <citation type="submission" date="2019-02" db="EMBL/GenBank/DDBJ databases">
        <title>Isolation of virulent Lactobacillus brevis phages.</title>
        <authorList>
            <person name="Feyereisen M."/>
            <person name="Mahony J."/>
            <person name="O'Sullivan T."/>
            <person name="van Sinderen D."/>
        </authorList>
    </citation>
    <scope>NUCLEOTIDE SEQUENCE [LARGE SCALE GENOMIC DNA]</scope>
</reference>